<keyword evidence="3 6" id="KW-0378">Hydrolase</keyword>
<dbReference type="InterPro" id="IPR033135">
    <property type="entry name" value="ClpP_His_AS"/>
</dbReference>
<dbReference type="EC" id="3.4.21.92" evidence="6"/>
<dbReference type="InterPro" id="IPR001907">
    <property type="entry name" value="ClpP"/>
</dbReference>
<dbReference type="HAMAP" id="MF_00444">
    <property type="entry name" value="ClpP"/>
    <property type="match status" value="1"/>
</dbReference>
<feature type="active site" description="Nucleophile" evidence="6">
    <location>
        <position position="113"/>
    </location>
</feature>
<evidence type="ECO:0000313" key="10">
    <source>
        <dbReference type="Proteomes" id="UP000218775"/>
    </source>
</evidence>
<dbReference type="GO" id="GO:0006515">
    <property type="term" value="P:protein quality control for misfolded or incompletely synthesized proteins"/>
    <property type="evidence" value="ECO:0007669"/>
    <property type="project" value="TreeGrafter"/>
</dbReference>
<dbReference type="GO" id="GO:0004176">
    <property type="term" value="F:ATP-dependent peptidase activity"/>
    <property type="evidence" value="ECO:0007669"/>
    <property type="project" value="InterPro"/>
</dbReference>
<dbReference type="Gene3D" id="3.90.226.10">
    <property type="entry name" value="2-enoyl-CoA Hydratase, Chain A, domain 1"/>
    <property type="match status" value="1"/>
</dbReference>
<dbReference type="EMBL" id="NVUK01000006">
    <property type="protein sequence ID" value="PCI78439.1"/>
    <property type="molecule type" value="Genomic_DNA"/>
</dbReference>
<dbReference type="SUPFAM" id="SSF52096">
    <property type="entry name" value="ClpP/crotonase"/>
    <property type="match status" value="1"/>
</dbReference>
<evidence type="ECO:0000256" key="7">
    <source>
        <dbReference type="PROSITE-ProRule" id="PRU10086"/>
    </source>
</evidence>
<keyword evidence="6" id="KW-0963">Cytoplasm</keyword>
<sequence>MKCNQGLTVLKDTNIAQGAEQVKEQKKEDSVTNQIEALLLEKRRIFLCAQITDESVSEVIRKLWYLESKDANKPILLIINSPGGSTSAGFSLWDQVKMLTAPVTTLVTGLAASMGSLLSLVAKPGRRFATPFAKIMIHQPLISGVIQGQATDLEIRAKEILKMRDQIIDIYAEATGKSKEEIAKVIDRDTWFDAEEAKKFGLIDEIVSDYKSLGF</sequence>
<dbReference type="PANTHER" id="PTHR10381">
    <property type="entry name" value="ATP-DEPENDENT CLP PROTEASE PROTEOLYTIC SUBUNIT"/>
    <property type="match status" value="1"/>
</dbReference>
<feature type="active site" evidence="6 7">
    <location>
        <position position="138"/>
    </location>
</feature>
<evidence type="ECO:0000256" key="6">
    <source>
        <dbReference type="HAMAP-Rule" id="MF_00444"/>
    </source>
</evidence>
<comment type="subunit">
    <text evidence="6">Fourteen ClpP subunits assemble into 2 heptameric rings which stack back to back to give a disk-like structure with a central cavity, resembling the structure of eukaryotic proteasomes.</text>
</comment>
<dbReference type="NCBIfam" id="NF009205">
    <property type="entry name" value="PRK12553.1"/>
    <property type="match status" value="1"/>
</dbReference>
<proteinExistence type="inferred from homology"/>
<dbReference type="CDD" id="cd07017">
    <property type="entry name" value="S14_ClpP_2"/>
    <property type="match status" value="1"/>
</dbReference>
<dbReference type="PRINTS" id="PR00127">
    <property type="entry name" value="CLPPROTEASEP"/>
</dbReference>
<dbReference type="Pfam" id="PF00574">
    <property type="entry name" value="CLP_protease"/>
    <property type="match status" value="1"/>
</dbReference>
<comment type="caution">
    <text evidence="9">The sequence shown here is derived from an EMBL/GenBank/DDBJ whole genome shotgun (WGS) entry which is preliminary data.</text>
</comment>
<evidence type="ECO:0000256" key="5">
    <source>
        <dbReference type="ARBA" id="ARBA00034021"/>
    </source>
</evidence>
<dbReference type="GO" id="GO:0009368">
    <property type="term" value="C:endopeptidase Clp complex"/>
    <property type="evidence" value="ECO:0007669"/>
    <property type="project" value="TreeGrafter"/>
</dbReference>
<dbReference type="GO" id="GO:0051117">
    <property type="term" value="F:ATPase binding"/>
    <property type="evidence" value="ECO:0007669"/>
    <property type="project" value="TreeGrafter"/>
</dbReference>
<comment type="catalytic activity">
    <reaction evidence="5 6 7">
        <text>Hydrolysis of proteins to small peptides in the presence of ATP and magnesium. alpha-casein is the usual test substrate. In the absence of ATP, only oligopeptides shorter than five residues are hydrolyzed (such as succinyl-Leu-Tyr-|-NHMec, and Leu-Tyr-Leu-|-Tyr-Trp, in which cleavage of the -Tyr-|-Leu- and -Tyr-|-Trp bonds also occurs).</text>
        <dbReference type="EC" id="3.4.21.92"/>
    </reaction>
</comment>
<protein>
    <recommendedName>
        <fullName evidence="6 8">ATP-dependent Clp protease proteolytic subunit</fullName>
        <ecNumber evidence="6">3.4.21.92</ecNumber>
    </recommendedName>
    <alternativeName>
        <fullName evidence="6">Endopeptidase Clp</fullName>
    </alternativeName>
</protein>
<evidence type="ECO:0000256" key="3">
    <source>
        <dbReference type="ARBA" id="ARBA00022801"/>
    </source>
</evidence>
<dbReference type="GO" id="GO:0004252">
    <property type="term" value="F:serine-type endopeptidase activity"/>
    <property type="evidence" value="ECO:0007669"/>
    <property type="project" value="UniProtKB-UniRule"/>
</dbReference>
<dbReference type="Proteomes" id="UP000218775">
    <property type="component" value="Unassembled WGS sequence"/>
</dbReference>
<accession>A0A2A4X8I8</accession>
<dbReference type="AlphaFoldDB" id="A0A2A4X8I8"/>
<name>A0A2A4X8I8_UNCAE</name>
<comment type="subcellular location">
    <subcellularLocation>
        <location evidence="6">Cytoplasm</location>
    </subcellularLocation>
</comment>
<evidence type="ECO:0000256" key="2">
    <source>
        <dbReference type="ARBA" id="ARBA00022670"/>
    </source>
</evidence>
<dbReference type="PANTHER" id="PTHR10381:SF11">
    <property type="entry name" value="ATP-DEPENDENT CLP PROTEASE PROTEOLYTIC SUBUNIT, MITOCHONDRIAL"/>
    <property type="match status" value="1"/>
</dbReference>
<evidence type="ECO:0000256" key="8">
    <source>
        <dbReference type="RuleBase" id="RU003567"/>
    </source>
</evidence>
<dbReference type="PROSITE" id="PS00382">
    <property type="entry name" value="CLP_PROTEASE_HIS"/>
    <property type="match status" value="1"/>
</dbReference>
<organism evidence="9 10">
    <name type="scientific">Aerophobetes bacterium</name>
    <dbReference type="NCBI Taxonomy" id="2030807"/>
    <lineage>
        <taxon>Bacteria</taxon>
        <taxon>Candidatus Aerophobota</taxon>
    </lineage>
</organism>
<comment type="function">
    <text evidence="6">Cleaves peptides in various proteins in a process that requires ATP hydrolysis. Has a chymotrypsin-like activity. Plays a major role in the degradation of misfolded proteins.</text>
</comment>
<dbReference type="GO" id="GO:0005737">
    <property type="term" value="C:cytoplasm"/>
    <property type="evidence" value="ECO:0007669"/>
    <property type="project" value="UniProtKB-SubCell"/>
</dbReference>
<dbReference type="InterPro" id="IPR029045">
    <property type="entry name" value="ClpP/crotonase-like_dom_sf"/>
</dbReference>
<evidence type="ECO:0000256" key="1">
    <source>
        <dbReference type="ARBA" id="ARBA00007039"/>
    </source>
</evidence>
<dbReference type="InterPro" id="IPR023562">
    <property type="entry name" value="ClpP/TepA"/>
</dbReference>
<evidence type="ECO:0000256" key="4">
    <source>
        <dbReference type="ARBA" id="ARBA00022825"/>
    </source>
</evidence>
<comment type="similarity">
    <text evidence="1 6 8">Belongs to the peptidase S14 family.</text>
</comment>
<reference evidence="10" key="1">
    <citation type="submission" date="2017-08" db="EMBL/GenBank/DDBJ databases">
        <title>A dynamic microbial community with high functional redundancy inhabits the cold, oxic subseafloor aquifer.</title>
        <authorList>
            <person name="Tully B.J."/>
            <person name="Wheat C.G."/>
            <person name="Glazer B.T."/>
            <person name="Huber J.A."/>
        </authorList>
    </citation>
    <scope>NUCLEOTIDE SEQUENCE [LARGE SCALE GENOMIC DNA]</scope>
</reference>
<keyword evidence="4 6" id="KW-0720">Serine protease</keyword>
<keyword evidence="2 6" id="KW-0645">Protease</keyword>
<gene>
    <name evidence="6" type="primary">clpP</name>
    <name evidence="9" type="ORF">COB21_01000</name>
</gene>
<evidence type="ECO:0000313" key="9">
    <source>
        <dbReference type="EMBL" id="PCI78439.1"/>
    </source>
</evidence>